<dbReference type="InterPro" id="IPR036291">
    <property type="entry name" value="NAD(P)-bd_dom_sf"/>
</dbReference>
<dbReference type="SUPFAM" id="SSF51735">
    <property type="entry name" value="NAD(P)-binding Rossmann-fold domains"/>
    <property type="match status" value="1"/>
</dbReference>
<dbReference type="InterPro" id="IPR050177">
    <property type="entry name" value="Lipid_A_modif_metabolic_enz"/>
</dbReference>
<evidence type="ECO:0000313" key="2">
    <source>
        <dbReference type="EMBL" id="PDX81567.1"/>
    </source>
</evidence>
<protein>
    <submittedName>
        <fullName evidence="2">NAD(P)-dependent oxidoreductase</fullName>
    </submittedName>
</protein>
<organism evidence="2 3">
    <name type="scientific">Faecalibacterium prausnitzii</name>
    <dbReference type="NCBI Taxonomy" id="853"/>
    <lineage>
        <taxon>Bacteria</taxon>
        <taxon>Bacillati</taxon>
        <taxon>Bacillota</taxon>
        <taxon>Clostridia</taxon>
        <taxon>Eubacteriales</taxon>
        <taxon>Oscillospiraceae</taxon>
        <taxon>Faecalibacterium</taxon>
    </lineage>
</organism>
<dbReference type="Gene3D" id="3.40.50.720">
    <property type="entry name" value="NAD(P)-binding Rossmann-like Domain"/>
    <property type="match status" value="1"/>
</dbReference>
<proteinExistence type="predicted"/>
<dbReference type="InterPro" id="IPR001509">
    <property type="entry name" value="Epimerase_deHydtase"/>
</dbReference>
<dbReference type="PANTHER" id="PTHR43245">
    <property type="entry name" value="BIFUNCTIONAL POLYMYXIN RESISTANCE PROTEIN ARNA"/>
    <property type="match status" value="1"/>
</dbReference>
<dbReference type="Proteomes" id="UP000220005">
    <property type="component" value="Unassembled WGS sequence"/>
</dbReference>
<dbReference type="EMBL" id="NMTY01000012">
    <property type="protein sequence ID" value="PDX81567.1"/>
    <property type="molecule type" value="Genomic_DNA"/>
</dbReference>
<evidence type="ECO:0000259" key="1">
    <source>
        <dbReference type="Pfam" id="PF01370"/>
    </source>
</evidence>
<dbReference type="Pfam" id="PF01370">
    <property type="entry name" value="Epimerase"/>
    <property type="match status" value="1"/>
</dbReference>
<reference evidence="2 3" key="1">
    <citation type="journal article" date="2017" name="Front. Microbiol.">
        <title>New Insights into the Diversity of the Genus Faecalibacterium.</title>
        <authorList>
            <person name="Benevides L."/>
            <person name="Burman S."/>
            <person name="Martin R."/>
            <person name="Robert V."/>
            <person name="Thomas M."/>
            <person name="Miquel S."/>
            <person name="Chain F."/>
            <person name="Sokol H."/>
            <person name="Bermudez-Humaran L.G."/>
            <person name="Morrison M."/>
            <person name="Langella P."/>
            <person name="Azevedo V.A."/>
            <person name="Chatel J.M."/>
            <person name="Soares S."/>
        </authorList>
    </citation>
    <scope>NUCLEOTIDE SEQUENCE [LARGE SCALE GENOMIC DNA]</scope>
    <source>
        <strain evidence="2 3">CNCM I 4575</strain>
    </source>
</reference>
<feature type="domain" description="NAD-dependent epimerase/dehydratase" evidence="1">
    <location>
        <begin position="4"/>
        <end position="220"/>
    </location>
</feature>
<evidence type="ECO:0000313" key="3">
    <source>
        <dbReference type="Proteomes" id="UP000220005"/>
    </source>
</evidence>
<accession>A0A173YIF5</accession>
<gene>
    <name evidence="2" type="ORF">CGS58_05675</name>
</gene>
<dbReference type="RefSeq" id="WP_055189433.1">
    <property type="nucleotide sequence ID" value="NZ_NMTY01000012.1"/>
</dbReference>
<sequence length="334" mass="37609">MNYIIFGGSGFIGTHLIHLLRQECVRPGDKIYDLDLVMPGEEGVVPGIVEKNEGVEYIRADVRQPLTLDFTPTAEDVIFNLAAVHRTPGHPDEAYFETNILGAEHVTAFAERYGIRKILFTSSIAPYGAAEELKTEETIPMPNTPYGISKLVAEKIHQIWQAKDPARELTIVRPGIVYGKGEHGNMTRLYKGQKKHYFFYAGRKDTIKACIYVKELVRFFKYRMIDHSFPGVGLYNCTFEPAYTIEEICTAMQSATGMKSYVPLIPGKLLLFAAAVLGPIGGKKVGIHPARVKKLMVSTNICGKKLAATDYRFHYTLEESFRDWYEDCGRKELI</sequence>
<name>A0A173YIF5_9FIRM</name>
<dbReference type="AlphaFoldDB" id="A0A173YIF5"/>
<dbReference type="OrthoDB" id="9808602at2"/>
<comment type="caution">
    <text evidence="2">The sequence shown here is derived from an EMBL/GenBank/DDBJ whole genome shotgun (WGS) entry which is preliminary data.</text>
</comment>